<dbReference type="Pfam" id="PF00589">
    <property type="entry name" value="Phage_integrase"/>
    <property type="match status" value="1"/>
</dbReference>
<evidence type="ECO:0000313" key="8">
    <source>
        <dbReference type="EMBL" id="MBZ2207115.1"/>
    </source>
</evidence>
<dbReference type="RefSeq" id="WP_223467620.1">
    <property type="nucleotide sequence ID" value="NZ_JAFBIL020000003.1"/>
</dbReference>
<evidence type="ECO:0000256" key="4">
    <source>
        <dbReference type="ARBA" id="ARBA00023172"/>
    </source>
</evidence>
<dbReference type="InterPro" id="IPR013762">
    <property type="entry name" value="Integrase-like_cat_sf"/>
</dbReference>
<dbReference type="PANTHER" id="PTHR30629:SF2">
    <property type="entry name" value="PROPHAGE INTEGRASE INTS-RELATED"/>
    <property type="match status" value="1"/>
</dbReference>
<gene>
    <name evidence="8" type="ORF">I4X03_007565</name>
</gene>
<dbReference type="InterPro" id="IPR038488">
    <property type="entry name" value="Integrase_DNA-bd_sf"/>
</dbReference>
<keyword evidence="2" id="KW-0229">DNA integration</keyword>
<dbReference type="Gene3D" id="1.10.443.10">
    <property type="entry name" value="Intergrase catalytic core"/>
    <property type="match status" value="1"/>
</dbReference>
<dbReference type="PANTHER" id="PTHR30629">
    <property type="entry name" value="PROPHAGE INTEGRASE"/>
    <property type="match status" value="1"/>
</dbReference>
<reference evidence="8 9" key="1">
    <citation type="submission" date="2021-01" db="EMBL/GenBank/DDBJ databases">
        <authorList>
            <person name="Ruan W."/>
            <person name="Khan S.A."/>
            <person name="Jeon C.O."/>
        </authorList>
    </citation>
    <scope>NUCLEOTIDE SEQUENCE [LARGE SCALE GENOMIC DNA]</scope>
    <source>
        <strain evidence="8 9">R798</strain>
    </source>
</reference>
<keyword evidence="4" id="KW-0233">DNA recombination</keyword>
<keyword evidence="9" id="KW-1185">Reference proteome</keyword>
<evidence type="ECO:0000259" key="6">
    <source>
        <dbReference type="PROSITE" id="PS51898"/>
    </source>
</evidence>
<reference evidence="8 9" key="2">
    <citation type="submission" date="2021-08" db="EMBL/GenBank/DDBJ databases">
        <title>Massilia sp. R798.</title>
        <authorList>
            <person name="Baek J.H."/>
            <person name="Jung H.S."/>
            <person name="Kim K.R."/>
            <person name="Jeon C.O."/>
        </authorList>
    </citation>
    <scope>NUCLEOTIDE SEQUENCE [LARGE SCALE GENOMIC DNA]</scope>
    <source>
        <strain evidence="8 9">R798</strain>
    </source>
</reference>
<dbReference type="PROSITE" id="PS51898">
    <property type="entry name" value="TYR_RECOMBINASE"/>
    <property type="match status" value="1"/>
</dbReference>
<dbReference type="InterPro" id="IPR050808">
    <property type="entry name" value="Phage_Integrase"/>
</dbReference>
<comment type="caution">
    <text evidence="8">The sequence shown here is derived from an EMBL/GenBank/DDBJ whole genome shotgun (WGS) entry which is preliminary data.</text>
</comment>
<dbReference type="Gene3D" id="1.10.150.130">
    <property type="match status" value="1"/>
</dbReference>
<dbReference type="InterPro" id="IPR044068">
    <property type="entry name" value="CB"/>
</dbReference>
<dbReference type="InterPro" id="IPR053876">
    <property type="entry name" value="Phage_int_M"/>
</dbReference>
<comment type="similarity">
    <text evidence="1">Belongs to the 'phage' integrase family.</text>
</comment>
<evidence type="ECO:0000256" key="2">
    <source>
        <dbReference type="ARBA" id="ARBA00022908"/>
    </source>
</evidence>
<dbReference type="Proteomes" id="UP000809349">
    <property type="component" value="Unassembled WGS sequence"/>
</dbReference>
<dbReference type="Gene3D" id="3.30.160.390">
    <property type="entry name" value="Integrase, DNA-binding domain"/>
    <property type="match status" value="1"/>
</dbReference>
<evidence type="ECO:0000313" key="9">
    <source>
        <dbReference type="Proteomes" id="UP000809349"/>
    </source>
</evidence>
<dbReference type="InterPro" id="IPR025166">
    <property type="entry name" value="Integrase_DNA_bind_dom"/>
</dbReference>
<evidence type="ECO:0000256" key="3">
    <source>
        <dbReference type="ARBA" id="ARBA00023125"/>
    </source>
</evidence>
<evidence type="ECO:0000259" key="7">
    <source>
        <dbReference type="PROSITE" id="PS51900"/>
    </source>
</evidence>
<dbReference type="InterPro" id="IPR002104">
    <property type="entry name" value="Integrase_catalytic"/>
</dbReference>
<dbReference type="GO" id="GO:0003677">
    <property type="term" value="F:DNA binding"/>
    <property type="evidence" value="ECO:0007669"/>
    <property type="project" value="UniProtKB-KW"/>
</dbReference>
<feature type="domain" description="Tyr recombinase" evidence="6">
    <location>
        <begin position="214"/>
        <end position="386"/>
    </location>
</feature>
<protein>
    <submittedName>
        <fullName evidence="8">Integrase arm-type DNA-binding domain-containing protein</fullName>
    </submittedName>
</protein>
<evidence type="ECO:0000256" key="1">
    <source>
        <dbReference type="ARBA" id="ARBA00008857"/>
    </source>
</evidence>
<keyword evidence="3 5" id="KW-0238">DNA-binding</keyword>
<feature type="domain" description="Core-binding (CB)" evidence="7">
    <location>
        <begin position="102"/>
        <end position="183"/>
    </location>
</feature>
<dbReference type="Pfam" id="PF22022">
    <property type="entry name" value="Phage_int_M"/>
    <property type="match status" value="1"/>
</dbReference>
<sequence>MVRLANKLSALKVANVNQRGWYSDGNGLWLQVSASGSKSWVFRFNFAGTRHHMGLGGVRDVPLSQARIRAQDLGRRLREGHNPLADRRHEDTVRHAERARQMTFDACAKAFIKAHRTSWRNPKHVKQWESTLATYVSPVFGALSVADVDTAMVVKVLEPIWADKTETAVRLRGRIESILDWATVSRFRSGENPARWRGHLDYLLANPTKVAPVVNHPALPWADAPMFMNELRACEGMAARSLEFAIHTAARSGEVRGARWAEIDWEAAIWTVPAERMKSRREHRVPLAPAAITLLRSLDANAEFIFPGRQGKMLSDMSITAVLRRMGRGDITVHGFRSTFRDWCAEYASNAFSREVCEHALAHKLPDKVEAAYRRGDLLEKRIKLMAAWASYLVGEGNG</sequence>
<dbReference type="SUPFAM" id="SSF56349">
    <property type="entry name" value="DNA breaking-rejoining enzymes"/>
    <property type="match status" value="1"/>
</dbReference>
<dbReference type="InterPro" id="IPR010998">
    <property type="entry name" value="Integrase_recombinase_N"/>
</dbReference>
<dbReference type="PROSITE" id="PS51900">
    <property type="entry name" value="CB"/>
    <property type="match status" value="1"/>
</dbReference>
<dbReference type="CDD" id="cd00801">
    <property type="entry name" value="INT_P4_C"/>
    <property type="match status" value="1"/>
</dbReference>
<dbReference type="EMBL" id="JAFBIL020000003">
    <property type="protein sequence ID" value="MBZ2207115.1"/>
    <property type="molecule type" value="Genomic_DNA"/>
</dbReference>
<dbReference type="InterPro" id="IPR011010">
    <property type="entry name" value="DNA_brk_join_enz"/>
</dbReference>
<organism evidence="8 9">
    <name type="scientific">Massilia soli</name>
    <dbReference type="NCBI Taxonomy" id="2792854"/>
    <lineage>
        <taxon>Bacteria</taxon>
        <taxon>Pseudomonadati</taxon>
        <taxon>Pseudomonadota</taxon>
        <taxon>Betaproteobacteria</taxon>
        <taxon>Burkholderiales</taxon>
        <taxon>Oxalobacteraceae</taxon>
        <taxon>Telluria group</taxon>
        <taxon>Massilia</taxon>
    </lineage>
</organism>
<dbReference type="Pfam" id="PF13356">
    <property type="entry name" value="Arm-DNA-bind_3"/>
    <property type="match status" value="1"/>
</dbReference>
<proteinExistence type="inferred from homology"/>
<evidence type="ECO:0000256" key="5">
    <source>
        <dbReference type="PROSITE-ProRule" id="PRU01248"/>
    </source>
</evidence>
<accession>A0ABS7SLQ8</accession>
<name>A0ABS7SLQ8_9BURK</name>